<reference evidence="2" key="1">
    <citation type="journal article" date="2021" name="PeerJ">
        <title>Extensive microbial diversity within the chicken gut microbiome revealed by metagenomics and culture.</title>
        <authorList>
            <person name="Gilroy R."/>
            <person name="Ravi A."/>
            <person name="Getino M."/>
            <person name="Pursley I."/>
            <person name="Horton D.L."/>
            <person name="Alikhan N.F."/>
            <person name="Baker D."/>
            <person name="Gharbi K."/>
            <person name="Hall N."/>
            <person name="Watson M."/>
            <person name="Adriaenssens E.M."/>
            <person name="Foster-Nyarko E."/>
            <person name="Jarju S."/>
            <person name="Secka A."/>
            <person name="Antonio M."/>
            <person name="Oren A."/>
            <person name="Chaudhuri R.R."/>
            <person name="La Ragione R."/>
            <person name="Hildebrand F."/>
            <person name="Pallen M.J."/>
        </authorList>
    </citation>
    <scope>NUCLEOTIDE SEQUENCE</scope>
    <source>
        <strain evidence="2">ChiHecec3B27-8219</strain>
    </source>
</reference>
<evidence type="ECO:0000256" key="1">
    <source>
        <dbReference type="SAM" id="SignalP"/>
    </source>
</evidence>
<gene>
    <name evidence="2" type="ORF">H9966_03615</name>
</gene>
<feature type="signal peptide" evidence="1">
    <location>
        <begin position="1"/>
        <end position="19"/>
    </location>
</feature>
<accession>A0A9D2JVL5</accession>
<keyword evidence="2" id="KW-0675">Receptor</keyword>
<feature type="chain" id="PRO_5039096150" evidence="1">
    <location>
        <begin position="20"/>
        <end position="179"/>
    </location>
</feature>
<keyword evidence="1" id="KW-0732">Signal</keyword>
<proteinExistence type="predicted"/>
<comment type="caution">
    <text evidence="2">The sequence shown here is derived from an EMBL/GenBank/DDBJ whole genome shotgun (WGS) entry which is preliminary data.</text>
</comment>
<dbReference type="Proteomes" id="UP000824055">
    <property type="component" value="Unassembled WGS sequence"/>
</dbReference>
<dbReference type="EMBL" id="DXBE01000029">
    <property type="protein sequence ID" value="HIZ68961.1"/>
    <property type="molecule type" value="Genomic_DNA"/>
</dbReference>
<evidence type="ECO:0000313" key="3">
    <source>
        <dbReference type="Proteomes" id="UP000824055"/>
    </source>
</evidence>
<dbReference type="AlphaFoldDB" id="A0A9D2JVL5"/>
<reference evidence="2" key="2">
    <citation type="submission" date="2021-04" db="EMBL/GenBank/DDBJ databases">
        <authorList>
            <person name="Gilroy R."/>
        </authorList>
    </citation>
    <scope>NUCLEOTIDE SEQUENCE</scope>
    <source>
        <strain evidence="2">ChiHecec3B27-8219</strain>
    </source>
</reference>
<organism evidence="2 3">
    <name type="scientific">Candidatus Prevotella avicola</name>
    <dbReference type="NCBI Taxonomy" id="2838738"/>
    <lineage>
        <taxon>Bacteria</taxon>
        <taxon>Pseudomonadati</taxon>
        <taxon>Bacteroidota</taxon>
        <taxon>Bacteroidia</taxon>
        <taxon>Bacteroidales</taxon>
        <taxon>Prevotellaceae</taxon>
        <taxon>Prevotella</taxon>
    </lineage>
</organism>
<sequence>MTRLLAMFAIAISAITFTACDDDAEVAYLLEGAWRGNMYAHHAYNGHTYAATYTEIEFYSGYDSGTGIWVDYYSNAPWDYIANHINWHVRNENIYIHFVEDGVDAVIYDYSLGDNYFTGYMELQDGTWADFRLTKTYSPNWDDDYYWGYDDWWNKAPNDSVPLTRGVNPEEKPQRLFMR</sequence>
<dbReference type="PROSITE" id="PS51257">
    <property type="entry name" value="PROKAR_LIPOPROTEIN"/>
    <property type="match status" value="1"/>
</dbReference>
<protein>
    <submittedName>
        <fullName evidence="2">Hepatitis A virus cellular receptor 1</fullName>
    </submittedName>
</protein>
<name>A0A9D2JVL5_9BACT</name>
<evidence type="ECO:0000313" key="2">
    <source>
        <dbReference type="EMBL" id="HIZ68961.1"/>
    </source>
</evidence>